<sequence length="386" mass="41126">MQAVVLACAAQVVYIVAFVLFKSAARAMRPLSGRHPVHVVGQAARSARWLAAWWVLMAGFALGGIALVTLPIASALPAYALSLVLLLVVGMRGFGERPTSREWLAVVITVAAMLIAALSVVAGAEHPLASAPARDGELTAPDALALWKVAVVVVPSLLIPAWMFSSRDRAVAGRHARPITGVAYGVGAGVLLGTCEAFGLGVVLLVHGRHRLDVFGTVHPYLFLLAGAFGLGLLSIGLQRCRLTIIVTVVTVTAKIHLLLAATLLYGEPWPRDLPLFLLRVGAVLLAVLAILAYPRHERTRLPEAPAPRHRAPAHPRDVRSHHHSQPYPQPQPQSQPRPRPRPRPAAPLLSAPPPPSTPPARRPPPSRPAPAPAQVHWSADPGEPR</sequence>
<feature type="transmembrane region" description="Helical" evidence="2">
    <location>
        <begin position="218"/>
        <end position="236"/>
    </location>
</feature>
<name>A0ABW2CHD8_9ACTN</name>
<comment type="caution">
    <text evidence="3">The sequence shown here is derived from an EMBL/GenBank/DDBJ whole genome shotgun (WGS) entry which is preliminary data.</text>
</comment>
<dbReference type="PANTHER" id="PTHR40761">
    <property type="entry name" value="CONSERVED INTEGRAL MEMBRANE ALANINE VALINE AND LEUCINE RICH PROTEIN-RELATED"/>
    <property type="match status" value="1"/>
</dbReference>
<dbReference type="EMBL" id="JBHSXS010000005">
    <property type="protein sequence ID" value="MFC6880558.1"/>
    <property type="molecule type" value="Genomic_DNA"/>
</dbReference>
<reference evidence="4" key="1">
    <citation type="journal article" date="2019" name="Int. J. Syst. Evol. Microbiol.">
        <title>The Global Catalogue of Microorganisms (GCM) 10K type strain sequencing project: providing services to taxonomists for standard genome sequencing and annotation.</title>
        <authorList>
            <consortium name="The Broad Institute Genomics Platform"/>
            <consortium name="The Broad Institute Genome Sequencing Center for Infectious Disease"/>
            <person name="Wu L."/>
            <person name="Ma J."/>
        </authorList>
    </citation>
    <scope>NUCLEOTIDE SEQUENCE [LARGE SCALE GENOMIC DNA]</scope>
    <source>
        <strain evidence="4">JCM 3369</strain>
    </source>
</reference>
<keyword evidence="2" id="KW-0812">Transmembrane</keyword>
<proteinExistence type="predicted"/>
<evidence type="ECO:0008006" key="5">
    <source>
        <dbReference type="Google" id="ProtNLM"/>
    </source>
</evidence>
<organism evidence="3 4">
    <name type="scientific">Actinomadura yumaensis</name>
    <dbReference type="NCBI Taxonomy" id="111807"/>
    <lineage>
        <taxon>Bacteria</taxon>
        <taxon>Bacillati</taxon>
        <taxon>Actinomycetota</taxon>
        <taxon>Actinomycetes</taxon>
        <taxon>Streptosporangiales</taxon>
        <taxon>Thermomonosporaceae</taxon>
        <taxon>Actinomadura</taxon>
    </lineage>
</organism>
<protein>
    <recommendedName>
        <fullName evidence="5">Integral membrane protein</fullName>
    </recommendedName>
</protein>
<feature type="transmembrane region" description="Helical" evidence="2">
    <location>
        <begin position="103"/>
        <end position="124"/>
    </location>
</feature>
<feature type="compositionally biased region" description="Pro residues" evidence="1">
    <location>
        <begin position="328"/>
        <end position="338"/>
    </location>
</feature>
<evidence type="ECO:0000313" key="4">
    <source>
        <dbReference type="Proteomes" id="UP001596380"/>
    </source>
</evidence>
<evidence type="ECO:0000313" key="3">
    <source>
        <dbReference type="EMBL" id="MFC6880558.1"/>
    </source>
</evidence>
<feature type="compositionally biased region" description="Basic residues" evidence="1">
    <location>
        <begin position="308"/>
        <end position="325"/>
    </location>
</feature>
<feature type="transmembrane region" description="Helical" evidence="2">
    <location>
        <begin position="46"/>
        <end position="66"/>
    </location>
</feature>
<feature type="transmembrane region" description="Helical" evidence="2">
    <location>
        <begin position="72"/>
        <end position="91"/>
    </location>
</feature>
<keyword evidence="2" id="KW-0472">Membrane</keyword>
<feature type="transmembrane region" description="Helical" evidence="2">
    <location>
        <begin position="6"/>
        <end position="25"/>
    </location>
</feature>
<feature type="transmembrane region" description="Helical" evidence="2">
    <location>
        <begin position="243"/>
        <end position="265"/>
    </location>
</feature>
<feature type="region of interest" description="Disordered" evidence="1">
    <location>
        <begin position="302"/>
        <end position="386"/>
    </location>
</feature>
<dbReference type="RefSeq" id="WP_378063232.1">
    <property type="nucleotide sequence ID" value="NZ_JBHSXS010000005.1"/>
</dbReference>
<keyword evidence="4" id="KW-1185">Reference proteome</keyword>
<gene>
    <name evidence="3" type="ORF">ACFQKB_12375</name>
</gene>
<evidence type="ECO:0000256" key="2">
    <source>
        <dbReference type="SAM" id="Phobius"/>
    </source>
</evidence>
<dbReference type="PANTHER" id="PTHR40761:SF1">
    <property type="entry name" value="CONSERVED INTEGRAL MEMBRANE ALANINE VALINE AND LEUCINE RICH PROTEIN-RELATED"/>
    <property type="match status" value="1"/>
</dbReference>
<accession>A0ABW2CHD8</accession>
<keyword evidence="2" id="KW-1133">Transmembrane helix</keyword>
<feature type="compositionally biased region" description="Pro residues" evidence="1">
    <location>
        <begin position="351"/>
        <end position="372"/>
    </location>
</feature>
<feature type="transmembrane region" description="Helical" evidence="2">
    <location>
        <begin position="184"/>
        <end position="206"/>
    </location>
</feature>
<feature type="transmembrane region" description="Helical" evidence="2">
    <location>
        <begin position="277"/>
        <end position="294"/>
    </location>
</feature>
<feature type="transmembrane region" description="Helical" evidence="2">
    <location>
        <begin position="144"/>
        <end position="164"/>
    </location>
</feature>
<evidence type="ECO:0000256" key="1">
    <source>
        <dbReference type="SAM" id="MobiDB-lite"/>
    </source>
</evidence>
<dbReference type="Proteomes" id="UP001596380">
    <property type="component" value="Unassembled WGS sequence"/>
</dbReference>